<evidence type="ECO:0000256" key="3">
    <source>
        <dbReference type="HAMAP-Rule" id="MF_00245"/>
    </source>
</evidence>
<accession>A0A1Z2XWH7</accession>
<dbReference type="PANTHER" id="PTHR40083:SF1">
    <property type="entry name" value="UPF0122 PROTEIN YLXM"/>
    <property type="match status" value="1"/>
</dbReference>
<dbReference type="EMBL" id="CP021422">
    <property type="protein sequence ID" value="ASB42771.1"/>
    <property type="molecule type" value="Genomic_DNA"/>
</dbReference>
<evidence type="ECO:0000313" key="7">
    <source>
        <dbReference type="Proteomes" id="UP000596035"/>
    </source>
</evidence>
<name>A0A1Z2XWH7_9FIRM</name>
<dbReference type="Gene3D" id="1.10.10.10">
    <property type="entry name" value="Winged helix-like DNA-binding domain superfamily/Winged helix DNA-binding domain"/>
    <property type="match status" value="1"/>
</dbReference>
<reference evidence="5 7" key="3">
    <citation type="submission" date="2020-11" db="EMBL/GenBank/DDBJ databases">
        <title>Closed and high quality bacterial genomes of the OMM12 community.</title>
        <authorList>
            <person name="Marbouty M."/>
            <person name="Lamy-Besnier Q."/>
            <person name="Debarbieux L."/>
            <person name="Koszul R."/>
        </authorList>
    </citation>
    <scope>NUCLEOTIDE SEQUENCE [LARGE SCALE GENOMIC DNA]</scope>
    <source>
        <strain evidence="5 7">KB18</strain>
    </source>
</reference>
<gene>
    <name evidence="4" type="ORF">ADH66_13870</name>
    <name evidence="5" type="ORF">I5Q82_04220</name>
</gene>
<evidence type="ECO:0000313" key="6">
    <source>
        <dbReference type="Proteomes" id="UP000196710"/>
    </source>
</evidence>
<comment type="similarity">
    <text evidence="1 3">Belongs to the UPF0122 family.</text>
</comment>
<dbReference type="InterPro" id="IPR007394">
    <property type="entry name" value="UPF0122"/>
</dbReference>
<reference evidence="4" key="1">
    <citation type="journal article" date="2017" name="Genome Announc.">
        <title>High-Quality Whole-Genome Sequences of the Oligo-Mouse-Microbiota Bacterial Community.</title>
        <authorList>
            <person name="Garzetti D."/>
            <person name="Brugiroux S."/>
            <person name="Bunk B."/>
            <person name="Pukall R."/>
            <person name="McCoy K.D."/>
            <person name="Macpherson A.J."/>
            <person name="Stecher B."/>
        </authorList>
    </citation>
    <scope>NUCLEOTIDE SEQUENCE</scope>
    <source>
        <strain evidence="4">KB18</strain>
    </source>
</reference>
<dbReference type="InterPro" id="IPR036388">
    <property type="entry name" value="WH-like_DNA-bd_sf"/>
</dbReference>
<dbReference type="KEGG" id="amur:ADH66_13870"/>
<dbReference type="InterPro" id="IPR054831">
    <property type="entry name" value="UPF0122_fam_protein"/>
</dbReference>
<keyword evidence="5" id="KW-0238">DNA-binding</keyword>
<dbReference type="PANTHER" id="PTHR40083">
    <property type="entry name" value="UPF0122 PROTEIN CBO2450/CLC_2298"/>
    <property type="match status" value="1"/>
</dbReference>
<organism evidence="5 7">
    <name type="scientific">Acutalibacter muris</name>
    <dbReference type="NCBI Taxonomy" id="1796620"/>
    <lineage>
        <taxon>Bacteria</taxon>
        <taxon>Bacillati</taxon>
        <taxon>Bacillota</taxon>
        <taxon>Clostridia</taxon>
        <taxon>Eubacteriales</taxon>
        <taxon>Acutalibacteraceae</taxon>
        <taxon>Acutalibacter</taxon>
    </lineage>
</organism>
<dbReference type="EMBL" id="CP065321">
    <property type="protein sequence ID" value="QQR30910.1"/>
    <property type="molecule type" value="Genomic_DNA"/>
</dbReference>
<evidence type="ECO:0000256" key="2">
    <source>
        <dbReference type="ARBA" id="ARBA00024764"/>
    </source>
</evidence>
<sequence length="122" mass="13809">MPKDLRVSILLDFYGEILTGTQRETVDAYYNQDMSLSEIAGDRGISRQGVRDAIKRAEQLLIDMEDRLGLVKRFQDVQRALADICDCALEIQELNAKNGGVEEIDRDAQSILEYAQEIAEKD</sequence>
<dbReference type="AlphaFoldDB" id="A0A1Z2XWH7"/>
<dbReference type="RefSeq" id="WP_066539520.1">
    <property type="nucleotide sequence ID" value="NZ_CAJTCQ010000005.1"/>
</dbReference>
<protein>
    <recommendedName>
        <fullName evidence="3">UPF0122 protein ADH66_13870</fullName>
    </recommendedName>
</protein>
<proteinExistence type="inferred from homology"/>
<dbReference type="Pfam" id="PF04297">
    <property type="entry name" value="UPF0122"/>
    <property type="match status" value="1"/>
</dbReference>
<evidence type="ECO:0000256" key="1">
    <source>
        <dbReference type="ARBA" id="ARBA00008720"/>
    </source>
</evidence>
<dbReference type="InterPro" id="IPR013324">
    <property type="entry name" value="RNA_pol_sigma_r3/r4-like"/>
</dbReference>
<dbReference type="Proteomes" id="UP000196710">
    <property type="component" value="Chromosome"/>
</dbReference>
<keyword evidence="6" id="KW-1185">Reference proteome</keyword>
<evidence type="ECO:0000313" key="5">
    <source>
        <dbReference type="EMBL" id="QQR30910.1"/>
    </source>
</evidence>
<dbReference type="Proteomes" id="UP000596035">
    <property type="component" value="Chromosome"/>
</dbReference>
<reference evidence="6" key="2">
    <citation type="submission" date="2017-05" db="EMBL/GenBank/DDBJ databases">
        <title>Improved OligoMM genomes.</title>
        <authorList>
            <person name="Garzetti D."/>
        </authorList>
    </citation>
    <scope>NUCLEOTIDE SEQUENCE [LARGE SCALE GENOMIC DNA]</scope>
    <source>
        <strain evidence="6">KB18</strain>
    </source>
</reference>
<dbReference type="SUPFAM" id="SSF88659">
    <property type="entry name" value="Sigma3 and sigma4 domains of RNA polymerase sigma factors"/>
    <property type="match status" value="1"/>
</dbReference>
<comment type="function">
    <text evidence="2 3">Might take part in the signal recognition particle (SRP) pathway. This is inferred from the conservation of its genetic proximity to ftsY/ffh. May be a regulatory protein.</text>
</comment>
<dbReference type="NCBIfam" id="NF045758">
    <property type="entry name" value="YlxM"/>
    <property type="match status" value="1"/>
</dbReference>
<dbReference type="HAMAP" id="MF_00245">
    <property type="entry name" value="UPF0122"/>
    <property type="match status" value="1"/>
</dbReference>
<evidence type="ECO:0000313" key="4">
    <source>
        <dbReference type="EMBL" id="ASB42771.1"/>
    </source>
</evidence>
<dbReference type="GO" id="GO:0003677">
    <property type="term" value="F:DNA binding"/>
    <property type="evidence" value="ECO:0007669"/>
    <property type="project" value="UniProtKB-KW"/>
</dbReference>